<dbReference type="AlphaFoldDB" id="A0A1R2C2Q5"/>
<gene>
    <name evidence="1" type="ORF">SteCoe_15848</name>
</gene>
<name>A0A1R2C2Q5_9CILI</name>
<accession>A0A1R2C2Q5</accession>
<dbReference type="Proteomes" id="UP000187209">
    <property type="component" value="Unassembled WGS sequence"/>
</dbReference>
<proteinExistence type="predicted"/>
<dbReference type="EMBL" id="MPUH01000310">
    <property type="protein sequence ID" value="OMJ83260.1"/>
    <property type="molecule type" value="Genomic_DNA"/>
</dbReference>
<comment type="caution">
    <text evidence="1">The sequence shown here is derived from an EMBL/GenBank/DDBJ whole genome shotgun (WGS) entry which is preliminary data.</text>
</comment>
<evidence type="ECO:0000313" key="2">
    <source>
        <dbReference type="Proteomes" id="UP000187209"/>
    </source>
</evidence>
<reference evidence="1 2" key="1">
    <citation type="submission" date="2016-11" db="EMBL/GenBank/DDBJ databases">
        <title>The macronuclear genome of Stentor coeruleus: a giant cell with tiny introns.</title>
        <authorList>
            <person name="Slabodnick M."/>
            <person name="Ruby J.G."/>
            <person name="Reiff S.B."/>
            <person name="Swart E.C."/>
            <person name="Gosai S."/>
            <person name="Prabakaran S."/>
            <person name="Witkowska E."/>
            <person name="Larue G.E."/>
            <person name="Fisher S."/>
            <person name="Freeman R.M."/>
            <person name="Gunawardena J."/>
            <person name="Chu W."/>
            <person name="Stover N.A."/>
            <person name="Gregory B.D."/>
            <person name="Nowacki M."/>
            <person name="Derisi J."/>
            <person name="Roy S.W."/>
            <person name="Marshall W.F."/>
            <person name="Sood P."/>
        </authorList>
    </citation>
    <scope>NUCLEOTIDE SEQUENCE [LARGE SCALE GENOMIC DNA]</scope>
    <source>
        <strain evidence="1">WM001</strain>
    </source>
</reference>
<sequence length="190" mass="21916">MNHRLLESHILTLEKHTDRACESSKIFREISVNRLQSLVLSLSTTTPVTQTPLTHKLLENWRDRSVSKEPPNKDLFGLKRQILTPSDQNKQTHHKYSINQVSEPEIIECSDSESESSNSDIEFHKKINKDWVKHGKVMWENGIKNYDPDELFNPTTTPNGKGFACDLKKIFQCKLRGFPQLSEKNSKLSN</sequence>
<evidence type="ECO:0000313" key="1">
    <source>
        <dbReference type="EMBL" id="OMJ83260.1"/>
    </source>
</evidence>
<protein>
    <submittedName>
        <fullName evidence="1">Uncharacterized protein</fullName>
    </submittedName>
</protein>
<organism evidence="1 2">
    <name type="scientific">Stentor coeruleus</name>
    <dbReference type="NCBI Taxonomy" id="5963"/>
    <lineage>
        <taxon>Eukaryota</taxon>
        <taxon>Sar</taxon>
        <taxon>Alveolata</taxon>
        <taxon>Ciliophora</taxon>
        <taxon>Postciliodesmatophora</taxon>
        <taxon>Heterotrichea</taxon>
        <taxon>Heterotrichida</taxon>
        <taxon>Stentoridae</taxon>
        <taxon>Stentor</taxon>
    </lineage>
</organism>
<keyword evidence="2" id="KW-1185">Reference proteome</keyword>